<keyword evidence="7" id="KW-1185">Reference proteome</keyword>
<feature type="region of interest" description="Disordered" evidence="4">
    <location>
        <begin position="1"/>
        <end position="29"/>
    </location>
</feature>
<sequence length="274" mass="30039">MTRPITSSRPRTPEREVSETLPEDDSGPFVGLPWPAGGDDRHLYLGVNPSDRTLPLHPGSVHVLGPGDLIVLGTVPPDCRLAEELAFFRVPCFLLDVPEEALRRDALIKVGDRAGSAALVSPFLSAVAKAPWARDSAVGRRLALNTADLVSLLLSEGQENSAGDLGDPGRDLLARVQTHIQENLGDSSMSPESIARAHHISVRYLHKLFQAHGTTVGAWIRQRRLAACRLELRRRRRSVAVVAQSCGFTSPSHFSRLFRQTYGLSPRQWQNSVL</sequence>
<dbReference type="Gene3D" id="1.10.10.60">
    <property type="entry name" value="Homeodomain-like"/>
    <property type="match status" value="1"/>
</dbReference>
<proteinExistence type="predicted"/>
<dbReference type="SUPFAM" id="SSF46689">
    <property type="entry name" value="Homeodomain-like"/>
    <property type="match status" value="1"/>
</dbReference>
<dbReference type="PROSITE" id="PS01124">
    <property type="entry name" value="HTH_ARAC_FAMILY_2"/>
    <property type="match status" value="1"/>
</dbReference>
<evidence type="ECO:0000256" key="3">
    <source>
        <dbReference type="ARBA" id="ARBA00023163"/>
    </source>
</evidence>
<dbReference type="GO" id="GO:0003700">
    <property type="term" value="F:DNA-binding transcription factor activity"/>
    <property type="evidence" value="ECO:0007669"/>
    <property type="project" value="InterPro"/>
</dbReference>
<dbReference type="GO" id="GO:0043565">
    <property type="term" value="F:sequence-specific DNA binding"/>
    <property type="evidence" value="ECO:0007669"/>
    <property type="project" value="InterPro"/>
</dbReference>
<keyword evidence="3" id="KW-0804">Transcription</keyword>
<protein>
    <recommendedName>
        <fullName evidence="5">HTH araC/xylS-type domain-containing protein</fullName>
    </recommendedName>
</protein>
<comment type="caution">
    <text evidence="6">The sequence shown here is derived from an EMBL/GenBank/DDBJ whole genome shotgun (WGS) entry which is preliminary data.</text>
</comment>
<dbReference type="Proteomes" id="UP000606194">
    <property type="component" value="Unassembled WGS sequence"/>
</dbReference>
<dbReference type="PRINTS" id="PR00032">
    <property type="entry name" value="HTHARAC"/>
</dbReference>
<dbReference type="EMBL" id="BMTL01000044">
    <property type="protein sequence ID" value="GGS24041.1"/>
    <property type="molecule type" value="Genomic_DNA"/>
</dbReference>
<evidence type="ECO:0000256" key="4">
    <source>
        <dbReference type="SAM" id="MobiDB-lite"/>
    </source>
</evidence>
<dbReference type="InterPro" id="IPR018060">
    <property type="entry name" value="HTH_AraC"/>
</dbReference>
<evidence type="ECO:0000256" key="1">
    <source>
        <dbReference type="ARBA" id="ARBA00023015"/>
    </source>
</evidence>
<evidence type="ECO:0000259" key="5">
    <source>
        <dbReference type="PROSITE" id="PS01124"/>
    </source>
</evidence>
<dbReference type="Pfam" id="PF12833">
    <property type="entry name" value="HTH_18"/>
    <property type="match status" value="1"/>
</dbReference>
<accession>A0A918LA01</accession>
<dbReference type="PANTHER" id="PTHR46796">
    <property type="entry name" value="HTH-TYPE TRANSCRIPTIONAL ACTIVATOR RHAS-RELATED"/>
    <property type="match status" value="1"/>
</dbReference>
<gene>
    <name evidence="6" type="ORF">GCM10010269_73480</name>
</gene>
<evidence type="ECO:0000313" key="7">
    <source>
        <dbReference type="Proteomes" id="UP000606194"/>
    </source>
</evidence>
<dbReference type="InterPro" id="IPR050204">
    <property type="entry name" value="AraC_XylS_family_regulators"/>
</dbReference>
<organism evidence="6 7">
    <name type="scientific">Streptomyces humidus</name>
    <dbReference type="NCBI Taxonomy" id="52259"/>
    <lineage>
        <taxon>Bacteria</taxon>
        <taxon>Bacillati</taxon>
        <taxon>Actinomycetota</taxon>
        <taxon>Actinomycetes</taxon>
        <taxon>Kitasatosporales</taxon>
        <taxon>Streptomycetaceae</taxon>
        <taxon>Streptomyces</taxon>
    </lineage>
</organism>
<reference evidence="6" key="1">
    <citation type="journal article" date="2014" name="Int. J. Syst. Evol. Microbiol.">
        <title>Complete genome sequence of Corynebacterium casei LMG S-19264T (=DSM 44701T), isolated from a smear-ripened cheese.</title>
        <authorList>
            <consortium name="US DOE Joint Genome Institute (JGI-PGF)"/>
            <person name="Walter F."/>
            <person name="Albersmeier A."/>
            <person name="Kalinowski J."/>
            <person name="Ruckert C."/>
        </authorList>
    </citation>
    <scope>NUCLEOTIDE SEQUENCE</scope>
    <source>
        <strain evidence="6">JCM 4386</strain>
    </source>
</reference>
<feature type="domain" description="HTH araC/xylS-type" evidence="5">
    <location>
        <begin position="174"/>
        <end position="272"/>
    </location>
</feature>
<dbReference type="InterPro" id="IPR020449">
    <property type="entry name" value="Tscrpt_reg_AraC-type_HTH"/>
</dbReference>
<feature type="compositionally biased region" description="Polar residues" evidence="4">
    <location>
        <begin position="1"/>
        <end position="10"/>
    </location>
</feature>
<evidence type="ECO:0000256" key="2">
    <source>
        <dbReference type="ARBA" id="ARBA00023125"/>
    </source>
</evidence>
<keyword evidence="1" id="KW-0805">Transcription regulation</keyword>
<keyword evidence="2" id="KW-0238">DNA-binding</keyword>
<dbReference type="AlphaFoldDB" id="A0A918LA01"/>
<dbReference type="InterPro" id="IPR009057">
    <property type="entry name" value="Homeodomain-like_sf"/>
</dbReference>
<evidence type="ECO:0000313" key="6">
    <source>
        <dbReference type="EMBL" id="GGS24041.1"/>
    </source>
</evidence>
<dbReference type="SMART" id="SM00342">
    <property type="entry name" value="HTH_ARAC"/>
    <property type="match status" value="1"/>
</dbReference>
<reference evidence="6" key="2">
    <citation type="submission" date="2020-09" db="EMBL/GenBank/DDBJ databases">
        <authorList>
            <person name="Sun Q."/>
            <person name="Ohkuma M."/>
        </authorList>
    </citation>
    <scope>NUCLEOTIDE SEQUENCE</scope>
    <source>
        <strain evidence="6">JCM 4386</strain>
    </source>
</reference>
<dbReference type="RefSeq" id="WP_190153688.1">
    <property type="nucleotide sequence ID" value="NZ_BMTL01000044.1"/>
</dbReference>
<name>A0A918LA01_9ACTN</name>